<organism evidence="2 3">
    <name type="scientific">Cellvibrio japonicus (strain Ueda107)</name>
    <name type="common">Pseudomonas fluorescens subsp. cellulosa</name>
    <dbReference type="NCBI Taxonomy" id="498211"/>
    <lineage>
        <taxon>Bacteria</taxon>
        <taxon>Pseudomonadati</taxon>
        <taxon>Pseudomonadota</taxon>
        <taxon>Gammaproteobacteria</taxon>
        <taxon>Cellvibrionales</taxon>
        <taxon>Cellvibrionaceae</taxon>
        <taxon>Cellvibrio</taxon>
    </lineage>
</organism>
<dbReference type="NCBIfam" id="TIGR02532">
    <property type="entry name" value="IV_pilin_GFxxxE"/>
    <property type="match status" value="1"/>
</dbReference>
<evidence type="ECO:0008006" key="4">
    <source>
        <dbReference type="Google" id="ProtNLM"/>
    </source>
</evidence>
<evidence type="ECO:0000313" key="2">
    <source>
        <dbReference type="EMBL" id="ACE84460.1"/>
    </source>
</evidence>
<feature type="transmembrane region" description="Helical" evidence="1">
    <location>
        <begin position="20"/>
        <end position="45"/>
    </location>
</feature>
<dbReference type="AlphaFoldDB" id="B3PKB9"/>
<dbReference type="EMBL" id="CP000934">
    <property type="protein sequence ID" value="ACE84460.1"/>
    <property type="molecule type" value="Genomic_DNA"/>
</dbReference>
<dbReference type="OrthoDB" id="9788802at2"/>
<dbReference type="HOGENOM" id="CLU_080973_1_0_6"/>
<dbReference type="Pfam" id="PF07963">
    <property type="entry name" value="N_methyl"/>
    <property type="match status" value="1"/>
</dbReference>
<proteinExistence type="predicted"/>
<name>B3PKB9_CELJU</name>
<dbReference type="SUPFAM" id="SSF54523">
    <property type="entry name" value="Pili subunits"/>
    <property type="match status" value="1"/>
</dbReference>
<gene>
    <name evidence="2" type="ordered locus">CJA_2387</name>
</gene>
<evidence type="ECO:0000313" key="3">
    <source>
        <dbReference type="Proteomes" id="UP000001036"/>
    </source>
</evidence>
<keyword evidence="1" id="KW-1133">Transmembrane helix</keyword>
<dbReference type="InterPro" id="IPR045584">
    <property type="entry name" value="Pilin-like"/>
</dbReference>
<dbReference type="Gene3D" id="3.30.700.10">
    <property type="entry name" value="Glycoprotein, Type 4 Pilin"/>
    <property type="match status" value="1"/>
</dbReference>
<keyword evidence="3" id="KW-1185">Reference proteome</keyword>
<keyword evidence="1" id="KW-0472">Membrane</keyword>
<dbReference type="KEGG" id="cja:CJA_2387"/>
<accession>B3PKB9</accession>
<sequence>MASCTCGSRLRPLGSRGFTLIELIVVLVVLAILATTSAAFVVRVVDSYRSTQERALLVNTARSALERMTRQLRGALPYSVRIINDGACLQFMPIAGGGNYILPVPDQANGAPVLAVIGVSSHAIEFGSASFVSIGALSPVELYGANAGSRTGYGAGSSTTQLQLVPAKQWLRNSIRKRFYLLSNPQAFCLAGDELRFYEGLDVNDNVINVDQAHGLMAHGVSSGGAPFELKTGTENRNAGVVISLIFSRRGESLSFIQEAMIRNVP</sequence>
<dbReference type="RefSeq" id="WP_012487985.1">
    <property type="nucleotide sequence ID" value="NC_010995.1"/>
</dbReference>
<keyword evidence="1" id="KW-0812">Transmembrane</keyword>
<dbReference type="InterPro" id="IPR012902">
    <property type="entry name" value="N_methyl_site"/>
</dbReference>
<evidence type="ECO:0000256" key="1">
    <source>
        <dbReference type="SAM" id="Phobius"/>
    </source>
</evidence>
<dbReference type="eggNOG" id="COG4966">
    <property type="taxonomic scope" value="Bacteria"/>
</dbReference>
<dbReference type="STRING" id="498211.CJA_2387"/>
<reference evidence="2 3" key="1">
    <citation type="journal article" date="2008" name="J. Bacteriol.">
        <title>Insights into plant cell wall degradation from the genome sequence of the soil bacterium Cellvibrio japonicus.</title>
        <authorList>
            <person name="Deboy R.T."/>
            <person name="Mongodin E.F."/>
            <person name="Fouts D.E."/>
            <person name="Tailford L.E."/>
            <person name="Khouri H."/>
            <person name="Emerson J.B."/>
            <person name="Mohamoud Y."/>
            <person name="Watkins K."/>
            <person name="Henrissat B."/>
            <person name="Gilbert H.J."/>
            <person name="Nelson K.E."/>
        </authorList>
    </citation>
    <scope>NUCLEOTIDE SEQUENCE [LARGE SCALE GENOMIC DNA]</scope>
    <source>
        <strain evidence="2 3">Ueda107</strain>
    </source>
</reference>
<protein>
    <recommendedName>
        <fullName evidence="4">MSHA biogenesis protein MshO</fullName>
    </recommendedName>
</protein>
<dbReference type="Proteomes" id="UP000001036">
    <property type="component" value="Chromosome"/>
</dbReference>
<dbReference type="PROSITE" id="PS00409">
    <property type="entry name" value="PROKAR_NTER_METHYL"/>
    <property type="match status" value="1"/>
</dbReference>